<evidence type="ECO:0000313" key="1">
    <source>
        <dbReference type="EMBL" id="CAF1604869.1"/>
    </source>
</evidence>
<proteinExistence type="predicted"/>
<reference evidence="1" key="1">
    <citation type="submission" date="2021-02" db="EMBL/GenBank/DDBJ databases">
        <authorList>
            <person name="Nowell W R."/>
        </authorList>
    </citation>
    <scope>NUCLEOTIDE SEQUENCE</scope>
</reference>
<sequence>MPTLLSKKIGLLPNLKGYMSDDHQSTDYKCPRTGAYRKQLLVELRKRADLLPPHIQLFIPSECRRQDEMKAKALFNPTRINNFQQHHSQQQIIFKRNDYNTWPLIRSNQTKTLGSIESNESIWDVIKHLQSDFEKMKLEHERKENEMKIKHIHQMNRYKARMVLNNIRTKTQDELIKNVYTVVEETLPAVKTTLQIVRFIASKPTPLVTELDEQENMFELMETTIAHLTERSEMLSTYQNTFLVQYVKQEQVITESMKKFFVDNEY</sequence>
<organism evidence="1 3">
    <name type="scientific">Didymodactylos carnosus</name>
    <dbReference type="NCBI Taxonomy" id="1234261"/>
    <lineage>
        <taxon>Eukaryota</taxon>
        <taxon>Metazoa</taxon>
        <taxon>Spiralia</taxon>
        <taxon>Gnathifera</taxon>
        <taxon>Rotifera</taxon>
        <taxon>Eurotatoria</taxon>
        <taxon>Bdelloidea</taxon>
        <taxon>Philodinida</taxon>
        <taxon>Philodinidae</taxon>
        <taxon>Didymodactylos</taxon>
    </lineage>
</organism>
<dbReference type="AlphaFoldDB" id="A0A816B2U6"/>
<accession>A0A816B2U6</accession>
<dbReference type="EMBL" id="CAJNOQ010036594">
    <property type="protein sequence ID" value="CAF1604869.1"/>
    <property type="molecule type" value="Genomic_DNA"/>
</dbReference>
<dbReference type="Proteomes" id="UP000681722">
    <property type="component" value="Unassembled WGS sequence"/>
</dbReference>
<name>A0A816B2U6_9BILA</name>
<comment type="caution">
    <text evidence="1">The sequence shown here is derived from an EMBL/GenBank/DDBJ whole genome shotgun (WGS) entry which is preliminary data.</text>
</comment>
<dbReference type="EMBL" id="CAJOBC010103144">
    <property type="protein sequence ID" value="CAF4483966.1"/>
    <property type="molecule type" value="Genomic_DNA"/>
</dbReference>
<protein>
    <submittedName>
        <fullName evidence="1">Uncharacterized protein</fullName>
    </submittedName>
</protein>
<evidence type="ECO:0000313" key="2">
    <source>
        <dbReference type="EMBL" id="CAF4483966.1"/>
    </source>
</evidence>
<evidence type="ECO:0000313" key="3">
    <source>
        <dbReference type="Proteomes" id="UP000663829"/>
    </source>
</evidence>
<dbReference type="Proteomes" id="UP000663829">
    <property type="component" value="Unassembled WGS sequence"/>
</dbReference>
<gene>
    <name evidence="1" type="ORF">GPM918_LOCUS42683</name>
    <name evidence="2" type="ORF">SRO942_LOCUS43981</name>
</gene>
<keyword evidence="3" id="KW-1185">Reference proteome</keyword>